<dbReference type="PANTHER" id="PTHR33924:SF1">
    <property type="entry name" value="DNA-DIRECTED RNA POLYMERASE SUBUNIT BETA"/>
    <property type="match status" value="1"/>
</dbReference>
<dbReference type="Proteomes" id="UP001153555">
    <property type="component" value="Unassembled WGS sequence"/>
</dbReference>
<evidence type="ECO:0000256" key="1">
    <source>
        <dbReference type="SAM" id="MobiDB-lite"/>
    </source>
</evidence>
<comment type="caution">
    <text evidence="2">The sequence shown here is derived from an EMBL/GenBank/DDBJ whole genome shotgun (WGS) entry which is preliminary data.</text>
</comment>
<dbReference type="AlphaFoldDB" id="A0A9N7N8X4"/>
<dbReference type="EMBL" id="CACSLK010024540">
    <property type="protein sequence ID" value="CAA0823591.1"/>
    <property type="molecule type" value="Genomic_DNA"/>
</dbReference>
<reference evidence="2" key="1">
    <citation type="submission" date="2019-12" db="EMBL/GenBank/DDBJ databases">
        <authorList>
            <person name="Scholes J."/>
        </authorList>
    </citation>
    <scope>NUCLEOTIDE SEQUENCE</scope>
</reference>
<proteinExistence type="predicted"/>
<keyword evidence="3" id="KW-1185">Reference proteome</keyword>
<protein>
    <submittedName>
        <fullName evidence="2">Uncharacterized protein</fullName>
    </submittedName>
</protein>
<gene>
    <name evidence="2" type="ORF">SHERM_20741</name>
</gene>
<sequence>MAEENASDGFAKPRKVFGDLTNLLGKRGSSGTENIAVKSLSFSDKDSAKRIRVTCPRRSEMHSPKGNVLSSIPNPTDKNTNTVVNPFGGESVSKISSNVETEINIDALTSVNLPAGENFEGPNSIDLKGEEVMSSTAATEVNVIPEIGQIEFVSLKVNVKDLQINESGQAVPGSSKESEGNVVENAGVKTDDKLHDTSKAAAEMGGFCLDNDSGFDDYESKGSQSDGDGQNLLLSQCGSVDCANFLPESQESTVFGIEKFMEMESRNQKCVCEGTEPTRSCSCSFCTKAGYMWLDLNYQDIKARVSALKKSQKEASILAERIIRSKSIERRGAESFTRPSKLESDLMYQWVSLFQHTAGVMEEESNQLEGRLLPLNDLREKCKRDLESIGGERSEKH</sequence>
<evidence type="ECO:0000313" key="3">
    <source>
        <dbReference type="Proteomes" id="UP001153555"/>
    </source>
</evidence>
<name>A0A9N7N8X4_STRHE</name>
<feature type="compositionally biased region" description="Polar residues" evidence="1">
    <location>
        <begin position="68"/>
        <end position="80"/>
    </location>
</feature>
<accession>A0A9N7N8X4</accession>
<evidence type="ECO:0000313" key="2">
    <source>
        <dbReference type="EMBL" id="CAA0823591.1"/>
    </source>
</evidence>
<feature type="region of interest" description="Disordered" evidence="1">
    <location>
        <begin position="58"/>
        <end position="80"/>
    </location>
</feature>
<organism evidence="2 3">
    <name type="scientific">Striga hermonthica</name>
    <name type="common">Purple witchweed</name>
    <name type="synonym">Buchnera hermonthica</name>
    <dbReference type="NCBI Taxonomy" id="68872"/>
    <lineage>
        <taxon>Eukaryota</taxon>
        <taxon>Viridiplantae</taxon>
        <taxon>Streptophyta</taxon>
        <taxon>Embryophyta</taxon>
        <taxon>Tracheophyta</taxon>
        <taxon>Spermatophyta</taxon>
        <taxon>Magnoliopsida</taxon>
        <taxon>eudicotyledons</taxon>
        <taxon>Gunneridae</taxon>
        <taxon>Pentapetalae</taxon>
        <taxon>asterids</taxon>
        <taxon>lamiids</taxon>
        <taxon>Lamiales</taxon>
        <taxon>Orobanchaceae</taxon>
        <taxon>Buchnereae</taxon>
        <taxon>Striga</taxon>
    </lineage>
</organism>
<dbReference type="OrthoDB" id="1907176at2759"/>
<dbReference type="PANTHER" id="PTHR33924">
    <property type="entry name" value="CATION-TRANSPORTING ATPASE"/>
    <property type="match status" value="1"/>
</dbReference>